<comment type="caution">
    <text evidence="2">The sequence shown here is derived from an EMBL/GenBank/DDBJ whole genome shotgun (WGS) entry which is preliminary data.</text>
</comment>
<dbReference type="Proteomes" id="UP000639772">
    <property type="component" value="Chromosome 7"/>
</dbReference>
<organism evidence="2 3">
    <name type="scientific">Vanilla planifolia</name>
    <name type="common">Vanilla</name>
    <dbReference type="NCBI Taxonomy" id="51239"/>
    <lineage>
        <taxon>Eukaryota</taxon>
        <taxon>Viridiplantae</taxon>
        <taxon>Streptophyta</taxon>
        <taxon>Embryophyta</taxon>
        <taxon>Tracheophyta</taxon>
        <taxon>Spermatophyta</taxon>
        <taxon>Magnoliopsida</taxon>
        <taxon>Liliopsida</taxon>
        <taxon>Asparagales</taxon>
        <taxon>Orchidaceae</taxon>
        <taxon>Vanilloideae</taxon>
        <taxon>Vanilleae</taxon>
        <taxon>Vanilla</taxon>
    </lineage>
</organism>
<feature type="compositionally biased region" description="Low complexity" evidence="1">
    <location>
        <begin position="90"/>
        <end position="101"/>
    </location>
</feature>
<accession>A0A835UUZ3</accession>
<sequence>MVGRTEARQTAKAGARKPANKTAQATRRKSSAMTRLDASGKRGEGEQKGLGILPVQFDEQQTNEDDRRRPTTTGAYMGIVHLNEEAVRMSLSSSLLQSSRTESGEEEERQGDESRGGT</sequence>
<evidence type="ECO:0000313" key="2">
    <source>
        <dbReference type="EMBL" id="KAG0474982.1"/>
    </source>
</evidence>
<gene>
    <name evidence="2" type="ORF">HPP92_014668</name>
</gene>
<evidence type="ECO:0000313" key="3">
    <source>
        <dbReference type="Proteomes" id="UP000639772"/>
    </source>
</evidence>
<feature type="region of interest" description="Disordered" evidence="1">
    <location>
        <begin position="1"/>
        <end position="75"/>
    </location>
</feature>
<feature type="region of interest" description="Disordered" evidence="1">
    <location>
        <begin position="90"/>
        <end position="118"/>
    </location>
</feature>
<evidence type="ECO:0000256" key="1">
    <source>
        <dbReference type="SAM" id="MobiDB-lite"/>
    </source>
</evidence>
<proteinExistence type="predicted"/>
<name>A0A835UUZ3_VANPL</name>
<protein>
    <submittedName>
        <fullName evidence="2">Uncharacterized protein</fullName>
    </submittedName>
</protein>
<dbReference type="EMBL" id="JADCNM010000007">
    <property type="protein sequence ID" value="KAG0474982.1"/>
    <property type="molecule type" value="Genomic_DNA"/>
</dbReference>
<reference evidence="2 3" key="1">
    <citation type="journal article" date="2020" name="Nat. Food">
        <title>A phased Vanilla planifolia genome enables genetic improvement of flavour and production.</title>
        <authorList>
            <person name="Hasing T."/>
            <person name="Tang H."/>
            <person name="Brym M."/>
            <person name="Khazi F."/>
            <person name="Huang T."/>
            <person name="Chambers A.H."/>
        </authorList>
    </citation>
    <scope>NUCLEOTIDE SEQUENCE [LARGE SCALE GENOMIC DNA]</scope>
    <source>
        <tissue evidence="2">Leaf</tissue>
    </source>
</reference>
<dbReference type="AlphaFoldDB" id="A0A835UUZ3"/>
<feature type="compositionally biased region" description="Basic and acidic residues" evidence="1">
    <location>
        <begin position="38"/>
        <end position="47"/>
    </location>
</feature>